<dbReference type="InterPro" id="IPR000873">
    <property type="entry name" value="AMP-dep_synth/lig_dom"/>
</dbReference>
<dbReference type="InterPro" id="IPR045851">
    <property type="entry name" value="AMP-bd_C_sf"/>
</dbReference>
<dbReference type="PANTHER" id="PTHR43201">
    <property type="entry name" value="ACYL-COA SYNTHETASE"/>
    <property type="match status" value="1"/>
</dbReference>
<dbReference type="SUPFAM" id="SSF56801">
    <property type="entry name" value="Acetyl-CoA synthetase-like"/>
    <property type="match status" value="1"/>
</dbReference>
<dbReference type="Gene3D" id="3.30.300.30">
    <property type="match status" value="1"/>
</dbReference>
<evidence type="ECO:0000259" key="3">
    <source>
        <dbReference type="Pfam" id="PF00501"/>
    </source>
</evidence>
<evidence type="ECO:0000256" key="2">
    <source>
        <dbReference type="ARBA" id="ARBA00022598"/>
    </source>
</evidence>
<dbReference type="Pfam" id="PF13193">
    <property type="entry name" value="AMP-binding_C"/>
    <property type="match status" value="1"/>
</dbReference>
<reference evidence="5 6" key="1">
    <citation type="submission" date="2008-12" db="EMBL/GenBank/DDBJ databases">
        <title>Annotation of Bacteroides fragilis strain 3_1_12.</title>
        <authorList>
            <consortium name="The Broad Institute Genome Sequencing Platform"/>
            <person name="Ward D."/>
            <person name="Young S.K."/>
            <person name="Kodira C.D."/>
            <person name="Zeng Q."/>
            <person name="Koehrsen M."/>
            <person name="Alvarado L."/>
            <person name="Berlin A."/>
            <person name="Borenstein D."/>
            <person name="Chen Z."/>
            <person name="Engels R."/>
            <person name="Freedman E."/>
            <person name="Gellesch M."/>
            <person name="Goldberg J."/>
            <person name="Griggs A."/>
            <person name="Gujja S."/>
            <person name="Heiman D."/>
            <person name="Hepburn T."/>
            <person name="Howarth C."/>
            <person name="Jen D."/>
            <person name="Larson L."/>
            <person name="Lewis B."/>
            <person name="Mehta T."/>
            <person name="Park D."/>
            <person name="Pearson M."/>
            <person name="Roberts A."/>
            <person name="Saif S."/>
            <person name="Shea T."/>
            <person name="Shenoy N."/>
            <person name="Sisk P."/>
            <person name="Stolte C."/>
            <person name="Sykes S."/>
            <person name="Walk T."/>
            <person name="White J."/>
            <person name="Yandava C."/>
            <person name="Allen-Vercoe E."/>
            <person name="Strauss J."/>
            <person name="Ambrose C."/>
            <person name="Lander E."/>
            <person name="Nusbaum C."/>
            <person name="Galagan J."/>
            <person name="Birren B."/>
        </authorList>
    </citation>
    <scope>NUCLEOTIDE SEQUENCE [LARGE SCALE GENOMIC DNA]</scope>
    <source>
        <strain evidence="5 6">3_1_12</strain>
    </source>
</reference>
<feature type="domain" description="AMP-binding enzyme C-terminal" evidence="4">
    <location>
        <begin position="332"/>
        <end position="407"/>
    </location>
</feature>
<dbReference type="CDD" id="cd04433">
    <property type="entry name" value="AFD_class_I"/>
    <property type="match status" value="1"/>
</dbReference>
<keyword evidence="2" id="KW-0436">Ligase</keyword>
<dbReference type="Gene3D" id="3.40.50.12780">
    <property type="entry name" value="N-terminal domain of ligase-like"/>
    <property type="match status" value="1"/>
</dbReference>
<accession>A0ABN0BGE4</accession>
<sequence>MRSYVNMGLFLVDQHKSYTYEDLLQRINEAKSYIPLMQTNNLYDFFLNMILSLISDQPLILLDSDTKMNELEGIENTDINKPRNILFDDKADIDDLINSVLTSKSEITIFTSGTTGQPKKVVHTIGTLTRSTRVSFKYHSQIWAFAFNPTHMAGLQVFFQAFANKNALINVFNKNRVEVYELLSEYHVTHISATPTFYRLLLPVEKSYPEVCRVTLGGEKSNTKLYESMLLIFPNARINNIYASTEAGSLFAAKGDLFQIPVELKDKIKVEDEELLIHNSLLGKSDSFSCVGDYYHSGDLIEWIDSDKGLFRFKSRKNELINVGGYKINPGEVESVMMQFDGVQQAFVYGKPNSVLGNILCAEIKIEEGCSLSELDIRHWLADKLQEFKIPRKIKFVENIALTRTGKLKRT</sequence>
<dbReference type="PANTHER" id="PTHR43201:SF5">
    <property type="entry name" value="MEDIUM-CHAIN ACYL-COA LIGASE ACSF2, MITOCHONDRIAL"/>
    <property type="match status" value="1"/>
</dbReference>
<dbReference type="Proteomes" id="UP000005101">
    <property type="component" value="Unassembled WGS sequence"/>
</dbReference>
<protein>
    <submittedName>
        <fullName evidence="5">AMP-binding enzyme</fullName>
    </submittedName>
</protein>
<dbReference type="InterPro" id="IPR025110">
    <property type="entry name" value="AMP-bd_C"/>
</dbReference>
<evidence type="ECO:0000313" key="5">
    <source>
        <dbReference type="EMBL" id="EFR51960.1"/>
    </source>
</evidence>
<evidence type="ECO:0000259" key="4">
    <source>
        <dbReference type="Pfam" id="PF13193"/>
    </source>
</evidence>
<comment type="similarity">
    <text evidence="1">Belongs to the ATP-dependent AMP-binding enzyme family.</text>
</comment>
<feature type="domain" description="AMP-dependent synthetase/ligase" evidence="3">
    <location>
        <begin position="108"/>
        <end position="253"/>
    </location>
</feature>
<evidence type="ECO:0000256" key="1">
    <source>
        <dbReference type="ARBA" id="ARBA00006432"/>
    </source>
</evidence>
<organism evidence="5 6">
    <name type="scientific">Bacteroides fragilis 3_1_12</name>
    <dbReference type="NCBI Taxonomy" id="457424"/>
    <lineage>
        <taxon>Bacteria</taxon>
        <taxon>Pseudomonadati</taxon>
        <taxon>Bacteroidota</taxon>
        <taxon>Bacteroidia</taxon>
        <taxon>Bacteroidales</taxon>
        <taxon>Bacteroidaceae</taxon>
        <taxon>Bacteroides</taxon>
    </lineage>
</organism>
<name>A0ABN0BGE4_BACFG</name>
<proteinExistence type="inferred from homology"/>
<dbReference type="InterPro" id="IPR042099">
    <property type="entry name" value="ANL_N_sf"/>
</dbReference>
<dbReference type="EMBL" id="EQ973213">
    <property type="protein sequence ID" value="EFR51960.1"/>
    <property type="molecule type" value="Genomic_DNA"/>
</dbReference>
<evidence type="ECO:0000313" key="6">
    <source>
        <dbReference type="Proteomes" id="UP000005101"/>
    </source>
</evidence>
<dbReference type="Pfam" id="PF00501">
    <property type="entry name" value="AMP-binding"/>
    <property type="match status" value="1"/>
</dbReference>
<keyword evidence="6" id="KW-1185">Reference proteome</keyword>
<gene>
    <name evidence="5" type="ORF">BFAG_00654</name>
</gene>